<dbReference type="SMART" id="SM00355">
    <property type="entry name" value="ZnF_C2H2"/>
    <property type="match status" value="3"/>
</dbReference>
<evidence type="ECO:0000259" key="2">
    <source>
        <dbReference type="SMART" id="SM00355"/>
    </source>
</evidence>
<feature type="domain" description="C2H2-type" evidence="2">
    <location>
        <begin position="264"/>
        <end position="289"/>
    </location>
</feature>
<sequence length="561" mass="62235">MGGADISLFPTSSLLCGTGPRTHTRYAAPPPPPPHPSDSTTGRLWGKPPLAQARGTQISSPRPHSPSSISTTVSQAGHIRPRSKNHDPSRPNGLYQPSRGAQRDAKYSLKAHKAQPKNSTHPYSGRVVQRRVRSDQSHPEYRVDPSGRRSATIPGNGAPYGSLPPHRLRGGLSESDATERMRRDQYAVIAEARRAHALEVQENALREERAKKVRRIQLQVFVHARPTYCAWKGCEAVLNSWALLEKHIHHAHLHPDLTYDKDRVLCLWDGCNATFDDRQGCYRHVLVIHMKPFSARCPFDCLYEGPQFPDLMAHISRRHHHATPDDFVPGLIHHRPPNLPPESALPKLPPIERAGLHFMNCPVRPFSGGVGNRMRKMVRRSCHNVGRGPRKEMYEQKRGASVAISAILENSRRLQEVSTKHNDLESVPSTLSKSLTIGIKQDADQQQSDERVALVDVFKSAKEATETAKREVFDLMLELPEDERSTSSDSSSTLLIPTAEIGKRGKSSTHHAGLDSGEGSSVSPEIDDAQHRGAMSADFGRSRKRIRTRLAKASLKSDGGE</sequence>
<dbReference type="KEGG" id="kne:92178396"/>
<comment type="caution">
    <text evidence="3">The sequence shown here is derived from an EMBL/GenBank/DDBJ whole genome shotgun (WGS) entry which is preliminary data.</text>
</comment>
<dbReference type="AlphaFoldDB" id="A0AAW0Z5C9"/>
<proteinExistence type="predicted"/>
<evidence type="ECO:0000313" key="3">
    <source>
        <dbReference type="EMBL" id="KAK8865987.1"/>
    </source>
</evidence>
<name>A0AAW0Z5C9_9TREE</name>
<dbReference type="GeneID" id="92178396"/>
<feature type="region of interest" description="Disordered" evidence="1">
    <location>
        <begin position="480"/>
        <end position="543"/>
    </location>
</feature>
<protein>
    <recommendedName>
        <fullName evidence="2">C2H2-type domain-containing protein</fullName>
    </recommendedName>
</protein>
<feature type="domain" description="C2H2-type" evidence="2">
    <location>
        <begin position="295"/>
        <end position="319"/>
    </location>
</feature>
<feature type="domain" description="C2H2-type" evidence="2">
    <location>
        <begin position="227"/>
        <end position="252"/>
    </location>
</feature>
<keyword evidence="4" id="KW-1185">Reference proteome</keyword>
<dbReference type="Proteomes" id="UP001388673">
    <property type="component" value="Unassembled WGS sequence"/>
</dbReference>
<feature type="compositionally biased region" description="Basic and acidic residues" evidence="1">
    <location>
        <begin position="132"/>
        <end position="147"/>
    </location>
</feature>
<dbReference type="RefSeq" id="XP_066805466.1">
    <property type="nucleotide sequence ID" value="XM_066944265.1"/>
</dbReference>
<dbReference type="EMBL" id="JBCAWK010000002">
    <property type="protein sequence ID" value="KAK8865987.1"/>
    <property type="molecule type" value="Genomic_DNA"/>
</dbReference>
<accession>A0AAW0Z5C9</accession>
<reference evidence="3 4" key="1">
    <citation type="journal article" date="2024" name="bioRxiv">
        <title>Comparative genomics of Cryptococcus and Kwoniella reveals pathogenesis evolution and contrasting karyotype dynamics via intercentromeric recombination or chromosome fusion.</title>
        <authorList>
            <person name="Coelho M.A."/>
            <person name="David-Palma M."/>
            <person name="Shea T."/>
            <person name="Bowers K."/>
            <person name="McGinley-Smith S."/>
            <person name="Mohammad A.W."/>
            <person name="Gnirke A."/>
            <person name="Yurkov A.M."/>
            <person name="Nowrousian M."/>
            <person name="Sun S."/>
            <person name="Cuomo C.A."/>
            <person name="Heitman J."/>
        </authorList>
    </citation>
    <scope>NUCLEOTIDE SEQUENCE [LARGE SCALE GENOMIC DNA]</scope>
    <source>
        <strain evidence="3 4">CBS 13917</strain>
    </source>
</reference>
<evidence type="ECO:0000313" key="4">
    <source>
        <dbReference type="Proteomes" id="UP001388673"/>
    </source>
</evidence>
<feature type="region of interest" description="Disordered" evidence="1">
    <location>
        <begin position="1"/>
        <end position="179"/>
    </location>
</feature>
<organism evidence="3 4">
    <name type="scientific">Kwoniella newhampshirensis</name>
    <dbReference type="NCBI Taxonomy" id="1651941"/>
    <lineage>
        <taxon>Eukaryota</taxon>
        <taxon>Fungi</taxon>
        <taxon>Dikarya</taxon>
        <taxon>Basidiomycota</taxon>
        <taxon>Agaricomycotina</taxon>
        <taxon>Tremellomycetes</taxon>
        <taxon>Tremellales</taxon>
        <taxon>Cryptococcaceae</taxon>
        <taxon>Kwoniella</taxon>
    </lineage>
</organism>
<feature type="compositionally biased region" description="Low complexity" evidence="1">
    <location>
        <begin position="58"/>
        <end position="70"/>
    </location>
</feature>
<dbReference type="InterPro" id="IPR013087">
    <property type="entry name" value="Znf_C2H2_type"/>
</dbReference>
<evidence type="ECO:0000256" key="1">
    <source>
        <dbReference type="SAM" id="MobiDB-lite"/>
    </source>
</evidence>
<gene>
    <name evidence="3" type="ORF">IAR55_001137</name>
</gene>